<dbReference type="InterPro" id="IPR052157">
    <property type="entry name" value="BCAA_transport_permease"/>
</dbReference>
<proteinExistence type="inferred from homology"/>
<dbReference type="EMBL" id="LNQP01000007">
    <property type="protein sequence ID" value="KSU89281.1"/>
    <property type="molecule type" value="Genomic_DNA"/>
</dbReference>
<dbReference type="PANTHER" id="PTHR11795:SF447">
    <property type="entry name" value="ABC TRANSPORTER PERMEASE PROTEIN"/>
    <property type="match status" value="1"/>
</dbReference>
<evidence type="ECO:0000256" key="4">
    <source>
        <dbReference type="ARBA" id="ARBA00022692"/>
    </source>
</evidence>
<dbReference type="NCBIfam" id="TIGR03409">
    <property type="entry name" value="urea_trans_UrtB"/>
    <property type="match status" value="1"/>
</dbReference>
<keyword evidence="2" id="KW-0813">Transport</keyword>
<dbReference type="PANTHER" id="PTHR11795">
    <property type="entry name" value="BRANCHED-CHAIN AMINO ACID TRANSPORT SYSTEM PERMEASE PROTEIN LIVH"/>
    <property type="match status" value="1"/>
</dbReference>
<keyword evidence="6 9" id="KW-1133">Transmembrane helix</keyword>
<feature type="transmembrane region" description="Helical" evidence="9">
    <location>
        <begin position="234"/>
        <end position="259"/>
    </location>
</feature>
<evidence type="ECO:0000256" key="5">
    <source>
        <dbReference type="ARBA" id="ARBA00022970"/>
    </source>
</evidence>
<feature type="transmembrane region" description="Helical" evidence="9">
    <location>
        <begin position="42"/>
        <end position="61"/>
    </location>
</feature>
<keyword evidence="7 9" id="KW-0472">Membrane</keyword>
<reference evidence="10 11" key="1">
    <citation type="submission" date="2015-11" db="EMBL/GenBank/DDBJ databases">
        <title>Bacillus caseinolyticus sp nov.</title>
        <authorList>
            <person name="Dastager S.G."/>
            <person name="Mawlankar R."/>
        </authorList>
    </citation>
    <scope>NUCLEOTIDE SEQUENCE [LARGE SCALE GENOMIC DNA]</scope>
    <source>
        <strain evidence="10 11">SGD-V-76</strain>
    </source>
</reference>
<dbReference type="Pfam" id="PF02653">
    <property type="entry name" value="BPD_transp_2"/>
    <property type="match status" value="1"/>
</dbReference>
<evidence type="ECO:0000313" key="10">
    <source>
        <dbReference type="EMBL" id="KSU89281.1"/>
    </source>
</evidence>
<evidence type="ECO:0000256" key="3">
    <source>
        <dbReference type="ARBA" id="ARBA00022475"/>
    </source>
</evidence>
<dbReference type="GO" id="GO:0022857">
    <property type="term" value="F:transmembrane transporter activity"/>
    <property type="evidence" value="ECO:0007669"/>
    <property type="project" value="InterPro"/>
</dbReference>
<organism evidence="10 11">
    <name type="scientific">Priestia veravalensis</name>
    <dbReference type="NCBI Taxonomy" id="1414648"/>
    <lineage>
        <taxon>Bacteria</taxon>
        <taxon>Bacillati</taxon>
        <taxon>Bacillota</taxon>
        <taxon>Bacilli</taxon>
        <taxon>Bacillales</taxon>
        <taxon>Bacillaceae</taxon>
        <taxon>Priestia</taxon>
    </lineage>
</organism>
<evidence type="ECO:0000256" key="2">
    <source>
        <dbReference type="ARBA" id="ARBA00022448"/>
    </source>
</evidence>
<evidence type="ECO:0000256" key="1">
    <source>
        <dbReference type="ARBA" id="ARBA00004651"/>
    </source>
</evidence>
<comment type="similarity">
    <text evidence="8">Belongs to the binding-protein-dependent transport system permease family. LivHM subfamily.</text>
</comment>
<protein>
    <submittedName>
        <fullName evidence="10">Urea ABC transporter permease subunit UrtB</fullName>
    </submittedName>
</protein>
<keyword evidence="4 9" id="KW-0812">Transmembrane</keyword>
<feature type="transmembrane region" description="Helical" evidence="9">
    <location>
        <begin position="265"/>
        <end position="286"/>
    </location>
</feature>
<comment type="subcellular location">
    <subcellularLocation>
        <location evidence="1">Cell membrane</location>
        <topology evidence="1">Multi-pass membrane protein</topology>
    </subcellularLocation>
</comment>
<dbReference type="CDD" id="cd06582">
    <property type="entry name" value="TM_PBP1_LivH_like"/>
    <property type="match status" value="1"/>
</dbReference>
<evidence type="ECO:0000256" key="6">
    <source>
        <dbReference type="ARBA" id="ARBA00022989"/>
    </source>
</evidence>
<keyword evidence="5" id="KW-0029">Amino-acid transport</keyword>
<feature type="transmembrane region" description="Helical" evidence="9">
    <location>
        <begin position="151"/>
        <end position="169"/>
    </location>
</feature>
<comment type="caution">
    <text evidence="10">The sequence shown here is derived from an EMBL/GenBank/DDBJ whole genome shotgun (WGS) entry which is preliminary data.</text>
</comment>
<dbReference type="GO" id="GO:0005886">
    <property type="term" value="C:plasma membrane"/>
    <property type="evidence" value="ECO:0007669"/>
    <property type="project" value="UniProtKB-SubCell"/>
</dbReference>
<feature type="transmembrane region" description="Helical" evidence="9">
    <location>
        <begin position="200"/>
        <end position="222"/>
    </location>
</feature>
<keyword evidence="11" id="KW-1185">Reference proteome</keyword>
<dbReference type="RefSeq" id="WP_025910054.1">
    <property type="nucleotide sequence ID" value="NZ_KQ758629.1"/>
</dbReference>
<sequence>MSIFITQLFNGLSLGSIMLLIALGLAITFGLMNVINMAHGELIMVGAYTTYVVQQIVSSYLPQQMLAYYFILAIPLAFLISAVLGIIIEKTVIRFLYDRPLDSLLATWGVSLILQQAARSIFGAPNVAVKTPDWLDGGFSILGATLPYKRLFILALAVFSIVGLSYFLYKTAIGRKMKAVMLNREMASCLGVSTKKVDSYAFALGSGFAGLAGCALTVIGPIGPSIGTNYIIDAFMIVILGGIGKLTGTVIGALGIGILSTTIEYTTSATIAKVIVFALIIAFLQWKPSGLVSMRTRSLD</sequence>
<evidence type="ECO:0000256" key="8">
    <source>
        <dbReference type="ARBA" id="ARBA00037998"/>
    </source>
</evidence>
<feature type="transmembrane region" description="Helical" evidence="9">
    <location>
        <begin position="12"/>
        <end position="35"/>
    </location>
</feature>
<feature type="transmembrane region" description="Helical" evidence="9">
    <location>
        <begin position="67"/>
        <end position="88"/>
    </location>
</feature>
<dbReference type="InterPro" id="IPR001851">
    <property type="entry name" value="ABC_transp_permease"/>
</dbReference>
<accession>A0A0V8JQM9</accession>
<dbReference type="InterPro" id="IPR017779">
    <property type="entry name" value="ABC_UrtB_bac"/>
</dbReference>
<dbReference type="GO" id="GO:0006865">
    <property type="term" value="P:amino acid transport"/>
    <property type="evidence" value="ECO:0007669"/>
    <property type="project" value="UniProtKB-KW"/>
</dbReference>
<dbReference type="Proteomes" id="UP000053681">
    <property type="component" value="Unassembled WGS sequence"/>
</dbReference>
<name>A0A0V8JQM9_9BACI</name>
<gene>
    <name evidence="10" type="ORF">AS180_03050</name>
</gene>
<evidence type="ECO:0000256" key="9">
    <source>
        <dbReference type="SAM" id="Phobius"/>
    </source>
</evidence>
<evidence type="ECO:0000313" key="11">
    <source>
        <dbReference type="Proteomes" id="UP000053681"/>
    </source>
</evidence>
<keyword evidence="3" id="KW-1003">Cell membrane</keyword>
<evidence type="ECO:0000256" key="7">
    <source>
        <dbReference type="ARBA" id="ARBA00023136"/>
    </source>
</evidence>
<dbReference type="AlphaFoldDB" id="A0A0V8JQM9"/>